<evidence type="ECO:0000256" key="5">
    <source>
        <dbReference type="ARBA" id="ARBA00044539"/>
    </source>
</evidence>
<evidence type="ECO:0000256" key="2">
    <source>
        <dbReference type="ARBA" id="ARBA00022676"/>
    </source>
</evidence>
<evidence type="ECO:0000256" key="4">
    <source>
        <dbReference type="ARBA" id="ARBA00044517"/>
    </source>
</evidence>
<evidence type="ECO:0000256" key="6">
    <source>
        <dbReference type="ARBA" id="ARBA00048439"/>
    </source>
</evidence>
<dbReference type="GO" id="GO:0016438">
    <property type="term" value="F:tRNA-queuosine(34) beta-mannosyltransferase activity"/>
    <property type="evidence" value="ECO:0007669"/>
    <property type="project" value="UniProtKB-EC"/>
</dbReference>
<dbReference type="PANTHER" id="PTHR13615">
    <property type="entry name" value="GLYCOSYLTRANSFERASE-LIKE 1"/>
    <property type="match status" value="1"/>
</dbReference>
<dbReference type="EMBL" id="UINC01013955">
    <property type="protein sequence ID" value="SVA59879.1"/>
    <property type="molecule type" value="Genomic_DNA"/>
</dbReference>
<evidence type="ECO:0000313" key="9">
    <source>
        <dbReference type="EMBL" id="SVA59879.1"/>
    </source>
</evidence>
<feature type="domain" description="tRNA-queuosine alpha-mannosyltransferase N-terminal" evidence="8">
    <location>
        <begin position="2"/>
        <end position="175"/>
    </location>
</feature>
<evidence type="ECO:0000256" key="1">
    <source>
        <dbReference type="ARBA" id="ARBA00009481"/>
    </source>
</evidence>
<dbReference type="Pfam" id="PF12038">
    <property type="entry name" value="QTMAN_N"/>
    <property type="match status" value="1"/>
</dbReference>
<dbReference type="InterPro" id="IPR001296">
    <property type="entry name" value="Glyco_trans_1"/>
</dbReference>
<dbReference type="EC" id="2.4.1.110" evidence="4"/>
<name>A0A381X554_9ZZZZ</name>
<reference evidence="9" key="1">
    <citation type="submission" date="2018-05" db="EMBL/GenBank/DDBJ databases">
        <authorList>
            <person name="Lanie J.A."/>
            <person name="Ng W.-L."/>
            <person name="Kazmierczak K.M."/>
            <person name="Andrzejewski T.M."/>
            <person name="Davidsen T.M."/>
            <person name="Wayne K.J."/>
            <person name="Tettelin H."/>
            <person name="Glass J.I."/>
            <person name="Rusch D."/>
            <person name="Podicherti R."/>
            <person name="Tsui H.-C.T."/>
            <person name="Winkler M.E."/>
        </authorList>
    </citation>
    <scope>NUCLEOTIDE SEQUENCE</scope>
</reference>
<keyword evidence="2" id="KW-0328">Glycosyltransferase</keyword>
<dbReference type="SUPFAM" id="SSF53756">
    <property type="entry name" value="UDP-Glycosyltransferase/glycogen phosphorylase"/>
    <property type="match status" value="1"/>
</dbReference>
<dbReference type="Gene3D" id="3.40.50.2000">
    <property type="entry name" value="Glycogen Phosphorylase B"/>
    <property type="match status" value="1"/>
</dbReference>
<organism evidence="9">
    <name type="scientific">marine metagenome</name>
    <dbReference type="NCBI Taxonomy" id="408172"/>
    <lineage>
        <taxon>unclassified sequences</taxon>
        <taxon>metagenomes</taxon>
        <taxon>ecological metagenomes</taxon>
    </lineage>
</organism>
<accession>A0A381X554</accession>
<dbReference type="PANTHER" id="PTHR13615:SF3">
    <property type="entry name" value="GLYCOSYLTRANSFERASE-LIKE DOMAIN-CONTAINING PROTEIN 1"/>
    <property type="match status" value="1"/>
</dbReference>
<comment type="similarity">
    <text evidence="1">Belongs to the glycosyltransferase group 1 family. Glycosyltransferase 4 subfamily.</text>
</comment>
<evidence type="ECO:0000256" key="3">
    <source>
        <dbReference type="ARBA" id="ARBA00022679"/>
    </source>
</evidence>
<sequence>MKILLIEPYFTGSHKNWAKGLRKYSSHQIELFTLPGQFWKWRMHGGAVTLARMFMESKLQPDLILTTDMLDLTIFLSLTRSRTANIPTAVYFHENQLSYPWSTTDRDVGKKRNIHYGFINYTTALTADHVFFNSQYHMNSFLTEASKMLKHFPDHNELETIRKITENSSVLHLGLDLAKFDEHRCEKDSGTPLLLWNHRWEYDKNPEEFFNALEILSEKGLDFEVAILGENFKHKPDAFDQAIESLGKKVVHYGYADSFKEYAKWLWRADILPVTSNQDFFGASMMEAVYCGTHPLLPDRLSYPELIPADFCESILYDNYNDFVQRLEKMIQTNNNNKAHIRNIALRFDWAEIINSYDEAFEEIIQLG</sequence>
<evidence type="ECO:0000259" key="7">
    <source>
        <dbReference type="Pfam" id="PF00534"/>
    </source>
</evidence>
<dbReference type="InterPro" id="IPR022701">
    <property type="entry name" value="QTMAN_N"/>
</dbReference>
<dbReference type="InterPro" id="IPR051862">
    <property type="entry name" value="GT-like_domain_containing_1"/>
</dbReference>
<protein>
    <recommendedName>
        <fullName evidence="5">tRNA-queuosine alpha-mannosyltransferase</fullName>
        <ecNumber evidence="4">2.4.1.110</ecNumber>
    </recommendedName>
</protein>
<feature type="domain" description="Glycosyl transferase family 1" evidence="7">
    <location>
        <begin position="186"/>
        <end position="343"/>
    </location>
</feature>
<keyword evidence="3" id="KW-0808">Transferase</keyword>
<evidence type="ECO:0000259" key="8">
    <source>
        <dbReference type="Pfam" id="PF12038"/>
    </source>
</evidence>
<gene>
    <name evidence="9" type="ORF">METZ01_LOCUS112733</name>
</gene>
<proteinExistence type="inferred from homology"/>
<dbReference type="AlphaFoldDB" id="A0A381X554"/>
<dbReference type="Pfam" id="PF00534">
    <property type="entry name" value="Glycos_transf_1"/>
    <property type="match status" value="1"/>
</dbReference>
<comment type="catalytic activity">
    <reaction evidence="6">
        <text>queuosine(34) in tRNA(Asp) + GDP-alpha-D-mannose = O-4''-alpha-D-mannosylqueuosine(34) in tRNA(Asp) + GDP + H(+)</text>
        <dbReference type="Rhea" id="RHEA:12885"/>
        <dbReference type="Rhea" id="RHEA-COMP:18572"/>
        <dbReference type="Rhea" id="RHEA-COMP:18581"/>
        <dbReference type="ChEBI" id="CHEBI:15378"/>
        <dbReference type="ChEBI" id="CHEBI:57527"/>
        <dbReference type="ChEBI" id="CHEBI:58189"/>
        <dbReference type="ChEBI" id="CHEBI:194431"/>
        <dbReference type="ChEBI" id="CHEBI:194442"/>
        <dbReference type="EC" id="2.4.1.110"/>
    </reaction>
    <physiologicalReaction direction="left-to-right" evidence="6">
        <dbReference type="Rhea" id="RHEA:12886"/>
    </physiologicalReaction>
</comment>